<reference evidence="2 3" key="1">
    <citation type="journal article" date="2016" name="Nat. Commun.">
        <title>Thousands of microbial genomes shed light on interconnected biogeochemical processes in an aquifer system.</title>
        <authorList>
            <person name="Anantharaman K."/>
            <person name="Brown C.T."/>
            <person name="Hug L.A."/>
            <person name="Sharon I."/>
            <person name="Castelle C.J."/>
            <person name="Probst A.J."/>
            <person name="Thomas B.C."/>
            <person name="Singh A."/>
            <person name="Wilkins M.J."/>
            <person name="Karaoz U."/>
            <person name="Brodie E.L."/>
            <person name="Williams K.H."/>
            <person name="Hubbard S.S."/>
            <person name="Banfield J.F."/>
        </authorList>
    </citation>
    <scope>NUCLEOTIDE SEQUENCE [LARGE SCALE GENOMIC DNA]</scope>
</reference>
<dbReference type="Proteomes" id="UP000177235">
    <property type="component" value="Unassembled WGS sequence"/>
</dbReference>
<keyword evidence="1" id="KW-0732">Signal</keyword>
<protein>
    <submittedName>
        <fullName evidence="2">Uncharacterized protein</fullName>
    </submittedName>
</protein>
<evidence type="ECO:0000313" key="2">
    <source>
        <dbReference type="EMBL" id="OGF00047.1"/>
    </source>
</evidence>
<accession>A0A1F5QD30</accession>
<feature type="chain" id="PRO_5009520504" evidence="1">
    <location>
        <begin position="19"/>
        <end position="222"/>
    </location>
</feature>
<gene>
    <name evidence="2" type="ORF">A3J05_03040</name>
</gene>
<comment type="caution">
    <text evidence="2">The sequence shown here is derived from an EMBL/GenBank/DDBJ whole genome shotgun (WGS) entry which is preliminary data.</text>
</comment>
<dbReference type="AlphaFoldDB" id="A0A1F5QD30"/>
<proteinExistence type="predicted"/>
<feature type="signal peptide" evidence="1">
    <location>
        <begin position="1"/>
        <end position="18"/>
    </location>
</feature>
<dbReference type="EMBL" id="MFFF01000004">
    <property type="protein sequence ID" value="OGF00047.1"/>
    <property type="molecule type" value="Genomic_DNA"/>
</dbReference>
<name>A0A1F5QD30_9BACT</name>
<evidence type="ECO:0000313" key="3">
    <source>
        <dbReference type="Proteomes" id="UP000177235"/>
    </source>
</evidence>
<sequence length="222" mass="25210">MKKVAYAVVILLAVPCLAISQTETWRDGLPDKLKSKMTEAEQCKSLAESRTARQQQIAAELKQILNIVPSTPHVKRMEELFFEYSELSNRRPELYGTCSTLESAARSLFDTLVKTPVIMQTTALEQNQSDWNKYQALWGNFRTWLDAQDVYKIIDSATKENSQAEKIVDEINYFLLPIIHGKIADLGGRANDEFSEKFSACLKSRKSAAQCYRDLVPGWPPK</sequence>
<organism evidence="2 3">
    <name type="scientific">Candidatus Doudnabacteria bacterium RIFCSPLOWO2_02_FULL_48_13</name>
    <dbReference type="NCBI Taxonomy" id="1817845"/>
    <lineage>
        <taxon>Bacteria</taxon>
        <taxon>Candidatus Doudnaibacteriota</taxon>
    </lineage>
</organism>
<evidence type="ECO:0000256" key="1">
    <source>
        <dbReference type="SAM" id="SignalP"/>
    </source>
</evidence>